<dbReference type="OrthoDB" id="1880352at2759"/>
<gene>
    <name evidence="2" type="ORF">ZIOFF_049692</name>
</gene>
<organism evidence="2 3">
    <name type="scientific">Zingiber officinale</name>
    <name type="common">Ginger</name>
    <name type="synonym">Amomum zingiber</name>
    <dbReference type="NCBI Taxonomy" id="94328"/>
    <lineage>
        <taxon>Eukaryota</taxon>
        <taxon>Viridiplantae</taxon>
        <taxon>Streptophyta</taxon>
        <taxon>Embryophyta</taxon>
        <taxon>Tracheophyta</taxon>
        <taxon>Spermatophyta</taxon>
        <taxon>Magnoliopsida</taxon>
        <taxon>Liliopsida</taxon>
        <taxon>Zingiberales</taxon>
        <taxon>Zingiberaceae</taxon>
        <taxon>Zingiber</taxon>
    </lineage>
</organism>
<protein>
    <recommendedName>
        <fullName evidence="1">NAC domain-containing protein</fullName>
    </recommendedName>
</protein>
<keyword evidence="3" id="KW-1185">Reference proteome</keyword>
<dbReference type="GO" id="GO:0006355">
    <property type="term" value="P:regulation of DNA-templated transcription"/>
    <property type="evidence" value="ECO:0007669"/>
    <property type="project" value="InterPro"/>
</dbReference>
<evidence type="ECO:0000259" key="1">
    <source>
        <dbReference type="PROSITE" id="PS51005"/>
    </source>
</evidence>
<proteinExistence type="predicted"/>
<dbReference type="InterPro" id="IPR003441">
    <property type="entry name" value="NAC-dom"/>
</dbReference>
<dbReference type="PROSITE" id="PS51005">
    <property type="entry name" value="NAC"/>
    <property type="match status" value="1"/>
</dbReference>
<dbReference type="PANTHER" id="PTHR31744:SF79">
    <property type="entry name" value="NAC DOMAIN-CONTAINING PROTEIN"/>
    <property type="match status" value="1"/>
</dbReference>
<dbReference type="GO" id="GO:0003677">
    <property type="term" value="F:DNA binding"/>
    <property type="evidence" value="ECO:0007669"/>
    <property type="project" value="InterPro"/>
</dbReference>
<reference evidence="2 3" key="1">
    <citation type="submission" date="2020-08" db="EMBL/GenBank/DDBJ databases">
        <title>Plant Genome Project.</title>
        <authorList>
            <person name="Zhang R.-G."/>
        </authorList>
    </citation>
    <scope>NUCLEOTIDE SEQUENCE [LARGE SCALE GENOMIC DNA]</scope>
    <source>
        <tissue evidence="2">Rhizome</tissue>
    </source>
</reference>
<feature type="domain" description="NAC" evidence="1">
    <location>
        <begin position="2"/>
        <end position="147"/>
    </location>
</feature>
<dbReference type="AlphaFoldDB" id="A0A8J5KQ34"/>
<sequence length="235" mass="26793">MDLPGFRFHPTEEELLDFYLRSRVEGKKLQIEIITTVNLYRYDPWQLPGLAKIGETEWYFYVPRDRNGNRPSRMTERGFWKATGGDRPVRSAADPRRLIGLKKTLVYYEGRAPRGARTEWVMKEYRLPEHVAAATKEEIVLCKIHRKSASVKELEQRAAEAESAASADAAFTDPVAAASAPTMPASSIRRPAILPELEVPKQSGMEWLQEPFPTQVRSPWLMDFWSPSIASILNC</sequence>
<comment type="caution">
    <text evidence="2">The sequence shown here is derived from an EMBL/GenBank/DDBJ whole genome shotgun (WGS) entry which is preliminary data.</text>
</comment>
<name>A0A8J5KQ34_ZINOF</name>
<dbReference type="Proteomes" id="UP000734854">
    <property type="component" value="Unassembled WGS sequence"/>
</dbReference>
<dbReference type="Pfam" id="PF02365">
    <property type="entry name" value="NAM"/>
    <property type="match status" value="1"/>
</dbReference>
<dbReference type="PANTHER" id="PTHR31744">
    <property type="entry name" value="PROTEIN CUP-SHAPED COTYLEDON 2-RELATED"/>
    <property type="match status" value="1"/>
</dbReference>
<evidence type="ECO:0000313" key="2">
    <source>
        <dbReference type="EMBL" id="KAG6488449.1"/>
    </source>
</evidence>
<dbReference type="EMBL" id="JACMSC010000014">
    <property type="protein sequence ID" value="KAG6488449.1"/>
    <property type="molecule type" value="Genomic_DNA"/>
</dbReference>
<evidence type="ECO:0000313" key="3">
    <source>
        <dbReference type="Proteomes" id="UP000734854"/>
    </source>
</evidence>
<accession>A0A8J5KQ34</accession>